<feature type="transmembrane region" description="Helical" evidence="1">
    <location>
        <begin position="268"/>
        <end position="288"/>
    </location>
</feature>
<accession>A0A843ULG8</accession>
<organism evidence="2 3">
    <name type="scientific">Colocasia esculenta</name>
    <name type="common">Wild taro</name>
    <name type="synonym">Arum esculentum</name>
    <dbReference type="NCBI Taxonomy" id="4460"/>
    <lineage>
        <taxon>Eukaryota</taxon>
        <taxon>Viridiplantae</taxon>
        <taxon>Streptophyta</taxon>
        <taxon>Embryophyta</taxon>
        <taxon>Tracheophyta</taxon>
        <taxon>Spermatophyta</taxon>
        <taxon>Magnoliopsida</taxon>
        <taxon>Liliopsida</taxon>
        <taxon>Araceae</taxon>
        <taxon>Aroideae</taxon>
        <taxon>Colocasieae</taxon>
        <taxon>Colocasia</taxon>
    </lineage>
</organism>
<evidence type="ECO:0000256" key="1">
    <source>
        <dbReference type="SAM" id="Phobius"/>
    </source>
</evidence>
<evidence type="ECO:0000313" key="2">
    <source>
        <dbReference type="EMBL" id="MQL82650.1"/>
    </source>
</evidence>
<name>A0A843ULG8_COLES</name>
<dbReference type="AlphaFoldDB" id="A0A843ULG8"/>
<evidence type="ECO:0000313" key="3">
    <source>
        <dbReference type="Proteomes" id="UP000652761"/>
    </source>
</evidence>
<proteinExistence type="predicted"/>
<keyword evidence="1" id="KW-0812">Transmembrane</keyword>
<dbReference type="Proteomes" id="UP000652761">
    <property type="component" value="Unassembled WGS sequence"/>
</dbReference>
<reference evidence="2" key="1">
    <citation type="submission" date="2017-07" db="EMBL/GenBank/DDBJ databases">
        <title>Taro Niue Genome Assembly and Annotation.</title>
        <authorList>
            <person name="Atibalentja N."/>
            <person name="Keating K."/>
            <person name="Fields C.J."/>
        </authorList>
    </citation>
    <scope>NUCLEOTIDE SEQUENCE</scope>
    <source>
        <strain evidence="2">Niue_2</strain>
        <tissue evidence="2">Leaf</tissue>
    </source>
</reference>
<protein>
    <submittedName>
        <fullName evidence="2">Uncharacterized protein</fullName>
    </submittedName>
</protein>
<comment type="caution">
    <text evidence="2">The sequence shown here is derived from an EMBL/GenBank/DDBJ whole genome shotgun (WGS) entry which is preliminary data.</text>
</comment>
<dbReference type="EMBL" id="NMUH01000645">
    <property type="protein sequence ID" value="MQL82650.1"/>
    <property type="molecule type" value="Genomic_DNA"/>
</dbReference>
<keyword evidence="1" id="KW-1133">Transmembrane helix</keyword>
<gene>
    <name evidence="2" type="ORF">Taro_015127</name>
</gene>
<sequence>MFGLTLVSSFASASVGVPAALAVGIFARAKQMLVCCVAPLVERCDTWLWLLSAWFPQNCVVLVSGYCGVALWIEDCSRLVSASCCATSRLRYAVVGLAGAFWWVFPEQRLGGSGGVCLGVVSHGVVSLTVCLAVVLARLSSCSFLGFPAALAGLRVSPGSGGVSSAHQLLIKVVDLDPVCGPVFCQFVVVVRLAVPPMGVLALRWWWCFHMAFGAMSRTMATFVVKASFQCVFLLCLSYALEELVVVGRVALPTCGESLSVDLESFQAVGAVVYCTLSMLVASCMWLLVAPSAHDQVVRFVPFGAWVHLFLVGLVRIALVELSTSACVLCAVVVRPSGRPVRATVGLSRCPGWARSGRSGGGRHVKVCNAMPRPVAFWGPEAKSLGPISLFPPLVPFLLSLLLSEGESFPLSGGSCVVARRRGARRRRSWHREGPFVGWFFILRIPAVCLPADVATAERVATSEEASPWSDVTLSRHGWPSR</sequence>
<keyword evidence="3" id="KW-1185">Reference proteome</keyword>
<keyword evidence="1" id="KW-0472">Membrane</keyword>
<feature type="transmembrane region" description="Helical" evidence="1">
    <location>
        <begin position="300"/>
        <end position="319"/>
    </location>
</feature>
<feature type="transmembrane region" description="Helical" evidence="1">
    <location>
        <begin position="187"/>
        <end position="207"/>
    </location>
</feature>